<gene>
    <name evidence="2" type="ORF">IAG44_20600</name>
</gene>
<proteinExistence type="predicted"/>
<evidence type="ECO:0000313" key="3">
    <source>
        <dbReference type="Proteomes" id="UP000516052"/>
    </source>
</evidence>
<feature type="compositionally biased region" description="Low complexity" evidence="1">
    <location>
        <begin position="147"/>
        <end position="160"/>
    </location>
</feature>
<dbReference type="EMBL" id="CP060828">
    <property type="protein sequence ID" value="QNP71593.1"/>
    <property type="molecule type" value="Genomic_DNA"/>
</dbReference>
<feature type="region of interest" description="Disordered" evidence="1">
    <location>
        <begin position="136"/>
        <end position="167"/>
    </location>
</feature>
<organism evidence="2 3">
    <name type="scientific">Streptomyces roseirectus</name>
    <dbReference type="NCBI Taxonomy" id="2768066"/>
    <lineage>
        <taxon>Bacteria</taxon>
        <taxon>Bacillati</taxon>
        <taxon>Actinomycetota</taxon>
        <taxon>Actinomycetes</taxon>
        <taxon>Kitasatosporales</taxon>
        <taxon>Streptomycetaceae</taxon>
        <taxon>Streptomyces</taxon>
    </lineage>
</organism>
<dbReference type="AlphaFoldDB" id="A0A7H0IFM7"/>
<dbReference type="Pfam" id="PF07505">
    <property type="entry name" value="DUF5131"/>
    <property type="match status" value="1"/>
</dbReference>
<sequence length="484" mass="54544">MANTLGPYQIHPFADVFPLIQDDEFEDLVRDIKAHGLHDPILLNHDRTVLVDGRNRYLACEAAGIPLRFETLSADYSESMILDLIVSKNVTRRQLTAGQKAFLALEYEKAFSEEAKERQREVARRVADQVNGQVTGSTFVADRRQTSEQAAEQKSSAKAARTVGASPRAVQRAKAVATFAPELVDKVRSGEMALDQAEKQARQRMRALPEASPTEKPSPVMLTLRTHNGQEVQYPKPAGKPTFNNTDGEGISWARWSWNPVTGCLHGCSYCYAREITFRFPQVNPAGFTPLFHHERLSAPANTRIPEIHRDDPTWHRVFVCSMADLYGRWVPDEWILEVHSVMAANPLWEYLLLTKFPARYTKLDLPPSAWVGTSIDEQKRVRIAEDAFREIDGVKVKWLSIEPLREPLVFNDLSMFDWVVIGAQTETNQGVGADYKLVPAFAPDFEWVVDLVAQARESGCRVHLKPNLVNGKPGMKLPDEYPV</sequence>
<dbReference type="Proteomes" id="UP000516052">
    <property type="component" value="Chromosome"/>
</dbReference>
<reference evidence="2 3" key="1">
    <citation type="submission" date="2020-08" db="EMBL/GenBank/DDBJ databases">
        <title>A novel species.</title>
        <authorList>
            <person name="Gao J."/>
        </authorList>
    </citation>
    <scope>NUCLEOTIDE SEQUENCE [LARGE SCALE GENOMIC DNA]</scope>
    <source>
        <strain evidence="2 3">CRXT-G-22</strain>
    </source>
</reference>
<evidence type="ECO:0000256" key="1">
    <source>
        <dbReference type="SAM" id="MobiDB-lite"/>
    </source>
</evidence>
<name>A0A7H0IFM7_9ACTN</name>
<dbReference type="InterPro" id="IPR036086">
    <property type="entry name" value="ParB/Sulfiredoxin_sf"/>
</dbReference>
<accession>A0A7H0IFM7</accession>
<dbReference type="Gene3D" id="3.90.1530.10">
    <property type="entry name" value="Conserved hypothetical protein from pyrococcus furiosus pfu- 392566-001, ParB domain"/>
    <property type="match status" value="1"/>
</dbReference>
<dbReference type="RefSeq" id="WP_187748562.1">
    <property type="nucleotide sequence ID" value="NZ_CP060828.1"/>
</dbReference>
<keyword evidence="3" id="KW-1185">Reference proteome</keyword>
<dbReference type="KEGG" id="sroi:IAG44_20600"/>
<evidence type="ECO:0000313" key="2">
    <source>
        <dbReference type="EMBL" id="QNP71593.1"/>
    </source>
</evidence>
<dbReference type="InterPro" id="IPR011101">
    <property type="entry name" value="DUF5131"/>
</dbReference>
<protein>
    <submittedName>
        <fullName evidence="2">DUF5131 family protein</fullName>
    </submittedName>
</protein>
<dbReference type="SUPFAM" id="SSF110849">
    <property type="entry name" value="ParB/Sulfiredoxin"/>
    <property type="match status" value="1"/>
</dbReference>